<protein>
    <submittedName>
        <fullName evidence="2">Putative efflux system component YknX</fullName>
    </submittedName>
</protein>
<dbReference type="EMBL" id="MLJW01000187">
    <property type="protein sequence ID" value="OIQ94400.1"/>
    <property type="molecule type" value="Genomic_DNA"/>
</dbReference>
<dbReference type="Pfam" id="PF25989">
    <property type="entry name" value="YknX_C"/>
    <property type="match status" value="1"/>
</dbReference>
<comment type="caution">
    <text evidence="2">The sequence shown here is derived from an EMBL/GenBank/DDBJ whole genome shotgun (WGS) entry which is preliminary data.</text>
</comment>
<dbReference type="AlphaFoldDB" id="A0A1J5RE76"/>
<gene>
    <name evidence="2" type="primary">yknX_3</name>
    <name evidence="2" type="ORF">GALL_236470</name>
</gene>
<dbReference type="Gene3D" id="2.40.50.100">
    <property type="match status" value="1"/>
</dbReference>
<dbReference type="GO" id="GO:1990281">
    <property type="term" value="C:efflux pump complex"/>
    <property type="evidence" value="ECO:0007669"/>
    <property type="project" value="TreeGrafter"/>
</dbReference>
<dbReference type="PANTHER" id="PTHR30469:SF15">
    <property type="entry name" value="HLYD FAMILY OF SECRETION PROTEINS"/>
    <property type="match status" value="1"/>
</dbReference>
<evidence type="ECO:0000313" key="2">
    <source>
        <dbReference type="EMBL" id="OIQ94400.1"/>
    </source>
</evidence>
<proteinExistence type="predicted"/>
<dbReference type="Gene3D" id="2.40.30.170">
    <property type="match status" value="1"/>
</dbReference>
<dbReference type="NCBIfam" id="TIGR01730">
    <property type="entry name" value="RND_mfp"/>
    <property type="match status" value="1"/>
</dbReference>
<dbReference type="Gene3D" id="1.10.287.470">
    <property type="entry name" value="Helix hairpin bin"/>
    <property type="match status" value="1"/>
</dbReference>
<dbReference type="PANTHER" id="PTHR30469">
    <property type="entry name" value="MULTIDRUG RESISTANCE PROTEIN MDTA"/>
    <property type="match status" value="1"/>
</dbReference>
<dbReference type="GO" id="GO:0015562">
    <property type="term" value="F:efflux transmembrane transporter activity"/>
    <property type="evidence" value="ECO:0007669"/>
    <property type="project" value="TreeGrafter"/>
</dbReference>
<sequence length="341" mass="36730">MNMRILTAWLLLSLCNAVLAGEQDGVSALVQTTAPRQMSLYSRVSGYGTVVPELGATMNLNFPKAGRVTRLFVSPGQQVNRGADLLEIATDPAGTLAYSQAENAAVYARGELDRIKSLFERQLATRSQVESAHKALKDAEEALAAQSALGQGARQDKLKSPFNGTVISVALAPGDRFAAGANLVQLVHTDFLRVRLGIEPEESRQISRGMKVRLTSVFSPQDMVQGEVMQVAGQIDPQTQLVDITVRFKGNKLLPGTKVKGDIATIGHEAQVVPRQAVLRDAGGAYVFQVVNGRAHRSDVKTGLEDSGWIEVQNSLVPNTPVVTLGNYELQDNMAVRESTP</sequence>
<evidence type="ECO:0000259" key="1">
    <source>
        <dbReference type="Pfam" id="PF25989"/>
    </source>
</evidence>
<dbReference type="SUPFAM" id="SSF111369">
    <property type="entry name" value="HlyD-like secretion proteins"/>
    <property type="match status" value="1"/>
</dbReference>
<dbReference type="InterPro" id="IPR006143">
    <property type="entry name" value="RND_pump_MFP"/>
</dbReference>
<feature type="domain" description="YknX-like C-terminal permuted SH3-like" evidence="1">
    <location>
        <begin position="271"/>
        <end position="337"/>
    </location>
</feature>
<dbReference type="Gene3D" id="2.40.420.20">
    <property type="match status" value="1"/>
</dbReference>
<reference evidence="2" key="1">
    <citation type="submission" date="2016-10" db="EMBL/GenBank/DDBJ databases">
        <title>Sequence of Gallionella enrichment culture.</title>
        <authorList>
            <person name="Poehlein A."/>
            <person name="Muehling M."/>
            <person name="Daniel R."/>
        </authorList>
    </citation>
    <scope>NUCLEOTIDE SEQUENCE</scope>
</reference>
<name>A0A1J5RE76_9ZZZZ</name>
<dbReference type="InterPro" id="IPR058637">
    <property type="entry name" value="YknX-like_C"/>
</dbReference>
<accession>A0A1J5RE76</accession>
<organism evidence="2">
    <name type="scientific">mine drainage metagenome</name>
    <dbReference type="NCBI Taxonomy" id="410659"/>
    <lineage>
        <taxon>unclassified sequences</taxon>
        <taxon>metagenomes</taxon>
        <taxon>ecological metagenomes</taxon>
    </lineage>
</organism>